<dbReference type="EMBL" id="QGGP01000004">
    <property type="protein sequence ID" value="PWK18590.1"/>
    <property type="molecule type" value="Genomic_DNA"/>
</dbReference>
<evidence type="ECO:0000313" key="2">
    <source>
        <dbReference type="Proteomes" id="UP000245430"/>
    </source>
</evidence>
<evidence type="ECO:0000313" key="1">
    <source>
        <dbReference type="EMBL" id="PWK18590.1"/>
    </source>
</evidence>
<protein>
    <recommendedName>
        <fullName evidence="3">Porin</fullName>
    </recommendedName>
</protein>
<organism evidence="1 2">
    <name type="scientific">Xanthomarina spongicola</name>
    <dbReference type="NCBI Taxonomy" id="570520"/>
    <lineage>
        <taxon>Bacteria</taxon>
        <taxon>Pseudomonadati</taxon>
        <taxon>Bacteroidota</taxon>
        <taxon>Flavobacteriia</taxon>
        <taxon>Flavobacteriales</taxon>
        <taxon>Flavobacteriaceae</taxon>
        <taxon>Xanthomarina</taxon>
    </lineage>
</organism>
<accession>A0A316E6L5</accession>
<dbReference type="SUPFAM" id="SSF56935">
    <property type="entry name" value="Porins"/>
    <property type="match status" value="1"/>
</dbReference>
<comment type="caution">
    <text evidence="1">The sequence shown here is derived from an EMBL/GenBank/DDBJ whole genome shotgun (WGS) entry which is preliminary data.</text>
</comment>
<dbReference type="InterPro" id="IPR045748">
    <property type="entry name" value="DcaP"/>
</dbReference>
<dbReference type="AlphaFoldDB" id="A0A316E6L5"/>
<name>A0A316E6L5_9FLAO</name>
<reference evidence="1 2" key="1">
    <citation type="submission" date="2018-05" db="EMBL/GenBank/DDBJ databases">
        <title>Genomic Encyclopedia of Archaeal and Bacterial Type Strains, Phase II (KMG-II): from individual species to whole genera.</title>
        <authorList>
            <person name="Goeker M."/>
        </authorList>
    </citation>
    <scope>NUCLEOTIDE SEQUENCE [LARGE SCALE GENOMIC DNA]</scope>
    <source>
        <strain evidence="1 2">DSM 22637</strain>
    </source>
</reference>
<sequence length="399" mass="45134">MYAQVETKKDSTQKELVIPNKDLKEQIIKTAKEQLVNDNFPGSWPMFNTDLRMKIGGYLKADFIYDLDGTTDKSQFLMATIPVRGEPEYGNEGYLSFLAKETRINIDVRRFAENKIPLQLFFEGDFFTSDNRFRIRHAYITAGDFIIGQTWTTLSFLESMSFMIDFAAGDALFGGRTIQIRYQKDISDKIRIAAGLEYLESLGIENSNDLEGEANVQLPLLALRLDYKWKSGILWLGSSIAQLRWDGGTDGPQDQIAQLAFVIAGRQYIGDNNYFTFNFSYGNAYGENIIAFNGSNANAVLNADGKLDPILAKSIMAGFMHRWNPKLESNINYAYGWLDAPASRAPYALKRGGIGHINLIYKFDKNFSIGIEYMRGEQRTTNDAYGAANRIQSMAKFEF</sequence>
<dbReference type="Proteomes" id="UP000245430">
    <property type="component" value="Unassembled WGS sequence"/>
</dbReference>
<gene>
    <name evidence="1" type="ORF">LX78_01897</name>
</gene>
<dbReference type="Pfam" id="PF19577">
    <property type="entry name" value="DcaP"/>
    <property type="match status" value="1"/>
</dbReference>
<keyword evidence="2" id="KW-1185">Reference proteome</keyword>
<proteinExistence type="predicted"/>
<evidence type="ECO:0008006" key="3">
    <source>
        <dbReference type="Google" id="ProtNLM"/>
    </source>
</evidence>